<evidence type="ECO:0000313" key="2">
    <source>
        <dbReference type="EMBL" id="KAB8213106.1"/>
    </source>
</evidence>
<dbReference type="EMBL" id="ML733702">
    <property type="protein sequence ID" value="KAB8213106.1"/>
    <property type="molecule type" value="Genomic_DNA"/>
</dbReference>
<reference evidence="2 3" key="1">
    <citation type="submission" date="2019-04" db="EMBL/GenBank/DDBJ databases">
        <title>Fungal friends and foes A comparative genomics study of 23 Aspergillus species from section Flavi.</title>
        <authorList>
            <consortium name="DOE Joint Genome Institute"/>
            <person name="Kjaerbolling I."/>
            <person name="Vesth T.C."/>
            <person name="Frisvad J.C."/>
            <person name="Nybo J.L."/>
            <person name="Theobald S."/>
            <person name="Kildgaard S."/>
            <person name="Petersen T.I."/>
            <person name="Kuo A."/>
            <person name="Sato A."/>
            <person name="Lyhne E.K."/>
            <person name="Kogle M.E."/>
            <person name="Wiebenga A."/>
            <person name="Kun R.S."/>
            <person name="Lubbers R.J."/>
            <person name="Makela M.R."/>
            <person name="Barry K."/>
            <person name="Chovatia M."/>
            <person name="Clum A."/>
            <person name="Daum C."/>
            <person name="Haridas S."/>
            <person name="He G."/>
            <person name="LaButti K."/>
            <person name="Lipzen A."/>
            <person name="Mondo S."/>
            <person name="Pangilinan J."/>
            <person name="Riley R."/>
            <person name="Salamov A."/>
            <person name="Simmons B.A."/>
            <person name="Magnuson J.K."/>
            <person name="Henrissat B."/>
            <person name="Mortensen U.H."/>
            <person name="Larsen T.O."/>
            <person name="De vries R.P."/>
            <person name="Grigoriev I.V."/>
            <person name="Machida M."/>
            <person name="Baker S.E."/>
            <person name="Andersen M.R."/>
        </authorList>
    </citation>
    <scope>NUCLEOTIDE SEQUENCE [LARGE SCALE GENOMIC DNA]</scope>
    <source>
        <strain evidence="2 3">CBS 126849</strain>
    </source>
</reference>
<gene>
    <name evidence="2" type="ORF">BDV33DRAFT_185446</name>
</gene>
<feature type="non-terminal residue" evidence="2">
    <location>
        <position position="1"/>
    </location>
</feature>
<dbReference type="Proteomes" id="UP000326799">
    <property type="component" value="Unassembled WGS sequence"/>
</dbReference>
<feature type="region of interest" description="Disordered" evidence="1">
    <location>
        <begin position="1"/>
        <end position="33"/>
    </location>
</feature>
<evidence type="ECO:0000256" key="1">
    <source>
        <dbReference type="SAM" id="MobiDB-lite"/>
    </source>
</evidence>
<keyword evidence="3" id="KW-1185">Reference proteome</keyword>
<organism evidence="2 3">
    <name type="scientific">Aspergillus novoparasiticus</name>
    <dbReference type="NCBI Taxonomy" id="986946"/>
    <lineage>
        <taxon>Eukaryota</taxon>
        <taxon>Fungi</taxon>
        <taxon>Dikarya</taxon>
        <taxon>Ascomycota</taxon>
        <taxon>Pezizomycotina</taxon>
        <taxon>Eurotiomycetes</taxon>
        <taxon>Eurotiomycetidae</taxon>
        <taxon>Eurotiales</taxon>
        <taxon>Aspergillaceae</taxon>
        <taxon>Aspergillus</taxon>
        <taxon>Aspergillus subgen. Circumdati</taxon>
    </lineage>
</organism>
<feature type="region of interest" description="Disordered" evidence="1">
    <location>
        <begin position="49"/>
        <end position="74"/>
    </location>
</feature>
<protein>
    <submittedName>
        <fullName evidence="2">Uncharacterized protein</fullName>
    </submittedName>
</protein>
<sequence length="124" mass="13725">RLRRGDAPGRIPKRQRHQSNELTGNENCETRRSSGSIQDILGRYHTHLNQTGSSQSCRSEAGPETPNSSQDCIDPQLAPCPLQGLPKMSSICILRKVIRRENSSTGYPVHLMHLSALNSPKTIP</sequence>
<name>A0A5N6E6A8_9EURO</name>
<proteinExistence type="predicted"/>
<dbReference type="AlphaFoldDB" id="A0A5N6E6A8"/>
<feature type="compositionally biased region" description="Polar residues" evidence="1">
    <location>
        <begin position="20"/>
        <end position="33"/>
    </location>
</feature>
<evidence type="ECO:0000313" key="3">
    <source>
        <dbReference type="Proteomes" id="UP000326799"/>
    </source>
</evidence>
<accession>A0A5N6E6A8</accession>
<feature type="compositionally biased region" description="Polar residues" evidence="1">
    <location>
        <begin position="49"/>
        <end position="58"/>
    </location>
</feature>